<reference evidence="2" key="1">
    <citation type="journal article" date="2019" name="Int. J. Syst. Evol. Microbiol.">
        <title>The Global Catalogue of Microorganisms (GCM) 10K type strain sequencing project: providing services to taxonomists for standard genome sequencing and annotation.</title>
        <authorList>
            <consortium name="The Broad Institute Genomics Platform"/>
            <consortium name="The Broad Institute Genome Sequencing Center for Infectious Disease"/>
            <person name="Wu L."/>
            <person name="Ma J."/>
        </authorList>
    </citation>
    <scope>NUCLEOTIDE SEQUENCE [LARGE SCALE GENOMIC DNA]</scope>
    <source>
        <strain evidence="2">JCM 4733</strain>
    </source>
</reference>
<dbReference type="RefSeq" id="WP_373315945.1">
    <property type="nucleotide sequence ID" value="NZ_BMVN01000069.1"/>
</dbReference>
<accession>A0ABQ3DAZ9</accession>
<protein>
    <submittedName>
        <fullName evidence="1">Uncharacterized protein</fullName>
    </submittedName>
</protein>
<gene>
    <name evidence="1" type="ORF">GCM10010345_86060</name>
</gene>
<comment type="caution">
    <text evidence="1">The sequence shown here is derived from an EMBL/GenBank/DDBJ whole genome shotgun (WGS) entry which is preliminary data.</text>
</comment>
<organism evidence="1 2">
    <name type="scientific">Streptomyces canarius</name>
    <dbReference type="NCBI Taxonomy" id="285453"/>
    <lineage>
        <taxon>Bacteria</taxon>
        <taxon>Bacillati</taxon>
        <taxon>Actinomycetota</taxon>
        <taxon>Actinomycetes</taxon>
        <taxon>Kitasatosporales</taxon>
        <taxon>Streptomycetaceae</taxon>
        <taxon>Streptomyces</taxon>
    </lineage>
</organism>
<proteinExistence type="predicted"/>
<dbReference type="EMBL" id="BMVN01000069">
    <property type="protein sequence ID" value="GHA69319.1"/>
    <property type="molecule type" value="Genomic_DNA"/>
</dbReference>
<keyword evidence="2" id="KW-1185">Reference proteome</keyword>
<dbReference type="Proteomes" id="UP000653644">
    <property type="component" value="Unassembled WGS sequence"/>
</dbReference>
<name>A0ABQ3DAZ9_9ACTN</name>
<sequence length="104" mass="12073">MRCYWDEEDVWFYFELDAEGWVIRQIELQGPELTPIAAASLLEWQQARDAGRLAEYDSMFGGTAEPSASEWEGHDPQPLTCEEFEEVWNMARRQITERAARNGS</sequence>
<evidence type="ECO:0000313" key="1">
    <source>
        <dbReference type="EMBL" id="GHA69319.1"/>
    </source>
</evidence>
<evidence type="ECO:0000313" key="2">
    <source>
        <dbReference type="Proteomes" id="UP000653644"/>
    </source>
</evidence>